<keyword evidence="2" id="KW-1185">Reference proteome</keyword>
<evidence type="ECO:0000313" key="1">
    <source>
        <dbReference type="EMBL" id="KZS87285.1"/>
    </source>
</evidence>
<sequence>MEIHSAEVSVLVDAALGLFVIETQRRLSNEARFRIRPEEALAKTRFVVAERRATSWRSMRALGGLLAVCCQSLLSSSQCGQGRPERAGRVMERVPDVRDRIPEEVDRP</sequence>
<proteinExistence type="predicted"/>
<dbReference type="STRING" id="1314777.A0A164N2E6"/>
<protein>
    <submittedName>
        <fullName evidence="1">Uncharacterized protein</fullName>
    </submittedName>
</protein>
<name>A0A164N2E6_9AGAM</name>
<accession>A0A164N2E6</accession>
<dbReference type="AlphaFoldDB" id="A0A164N2E6"/>
<evidence type="ECO:0000313" key="2">
    <source>
        <dbReference type="Proteomes" id="UP000076722"/>
    </source>
</evidence>
<dbReference type="EMBL" id="KV419453">
    <property type="protein sequence ID" value="KZS87285.1"/>
    <property type="molecule type" value="Genomic_DNA"/>
</dbReference>
<organism evidence="1 2">
    <name type="scientific">Sistotremastrum niveocremeum HHB9708</name>
    <dbReference type="NCBI Taxonomy" id="1314777"/>
    <lineage>
        <taxon>Eukaryota</taxon>
        <taxon>Fungi</taxon>
        <taxon>Dikarya</taxon>
        <taxon>Basidiomycota</taxon>
        <taxon>Agaricomycotina</taxon>
        <taxon>Agaricomycetes</taxon>
        <taxon>Sistotremastrales</taxon>
        <taxon>Sistotremastraceae</taxon>
        <taxon>Sertulicium</taxon>
        <taxon>Sertulicium niveocremeum</taxon>
    </lineage>
</organism>
<reference evidence="1 2" key="1">
    <citation type="journal article" date="2016" name="Mol. Biol. Evol.">
        <title>Comparative Genomics of Early-Diverging Mushroom-Forming Fungi Provides Insights into the Origins of Lignocellulose Decay Capabilities.</title>
        <authorList>
            <person name="Nagy L.G."/>
            <person name="Riley R."/>
            <person name="Tritt A."/>
            <person name="Adam C."/>
            <person name="Daum C."/>
            <person name="Floudas D."/>
            <person name="Sun H."/>
            <person name="Yadav J.S."/>
            <person name="Pangilinan J."/>
            <person name="Larsson K.H."/>
            <person name="Matsuura K."/>
            <person name="Barry K."/>
            <person name="Labutti K."/>
            <person name="Kuo R."/>
            <person name="Ohm R.A."/>
            <person name="Bhattacharya S.S."/>
            <person name="Shirouzu T."/>
            <person name="Yoshinaga Y."/>
            <person name="Martin F.M."/>
            <person name="Grigoriev I.V."/>
            <person name="Hibbett D.S."/>
        </authorList>
    </citation>
    <scope>NUCLEOTIDE SEQUENCE [LARGE SCALE GENOMIC DNA]</scope>
    <source>
        <strain evidence="1 2">HHB9708</strain>
    </source>
</reference>
<dbReference type="Proteomes" id="UP000076722">
    <property type="component" value="Unassembled WGS sequence"/>
</dbReference>
<gene>
    <name evidence="1" type="ORF">SISNIDRAFT_471125</name>
</gene>